<dbReference type="GO" id="GO:0016787">
    <property type="term" value="F:hydrolase activity"/>
    <property type="evidence" value="ECO:0007669"/>
    <property type="project" value="UniProtKB-KW"/>
</dbReference>
<proteinExistence type="inferred from homology"/>
<evidence type="ECO:0000256" key="1">
    <source>
        <dbReference type="ARBA" id="ARBA00005250"/>
    </source>
</evidence>
<dbReference type="InterPro" id="IPR050855">
    <property type="entry name" value="NDM-1-like"/>
</dbReference>
<keyword evidence="4" id="KW-1185">Reference proteome</keyword>
<feature type="domain" description="Metallo-beta-lactamase" evidence="2">
    <location>
        <begin position="28"/>
        <end position="213"/>
    </location>
</feature>
<dbReference type="Proteomes" id="UP001597532">
    <property type="component" value="Unassembled WGS sequence"/>
</dbReference>
<dbReference type="SUPFAM" id="SSF56281">
    <property type="entry name" value="Metallo-hydrolase/oxidoreductase"/>
    <property type="match status" value="1"/>
</dbReference>
<reference evidence="4" key="1">
    <citation type="journal article" date="2019" name="Int. J. Syst. Evol. Microbiol.">
        <title>The Global Catalogue of Microorganisms (GCM) 10K type strain sequencing project: providing services to taxonomists for standard genome sequencing and annotation.</title>
        <authorList>
            <consortium name="The Broad Institute Genomics Platform"/>
            <consortium name="The Broad Institute Genome Sequencing Center for Infectious Disease"/>
            <person name="Wu L."/>
            <person name="Ma J."/>
        </authorList>
    </citation>
    <scope>NUCLEOTIDE SEQUENCE [LARGE SCALE GENOMIC DNA]</scope>
    <source>
        <strain evidence="4">KCTC 52924</strain>
    </source>
</reference>
<organism evidence="3 4">
    <name type="scientific">Arenibacter antarcticus</name>
    <dbReference type="NCBI Taxonomy" id="2040469"/>
    <lineage>
        <taxon>Bacteria</taxon>
        <taxon>Pseudomonadati</taxon>
        <taxon>Bacteroidota</taxon>
        <taxon>Flavobacteriia</taxon>
        <taxon>Flavobacteriales</taxon>
        <taxon>Flavobacteriaceae</taxon>
        <taxon>Arenibacter</taxon>
    </lineage>
</organism>
<accession>A0ABW5VFV8</accession>
<dbReference type="EC" id="3.-.-.-" evidence="3"/>
<dbReference type="PANTHER" id="PTHR42951">
    <property type="entry name" value="METALLO-BETA-LACTAMASE DOMAIN-CONTAINING"/>
    <property type="match status" value="1"/>
</dbReference>
<gene>
    <name evidence="3" type="ORF">ACFS1K_08890</name>
</gene>
<dbReference type="PANTHER" id="PTHR42951:SF4">
    <property type="entry name" value="ACYL-COENZYME A THIOESTERASE MBLAC2"/>
    <property type="match status" value="1"/>
</dbReference>
<dbReference type="RefSeq" id="WP_251807701.1">
    <property type="nucleotide sequence ID" value="NZ_CP166679.1"/>
</dbReference>
<dbReference type="Pfam" id="PF00753">
    <property type="entry name" value="Lactamase_B"/>
    <property type="match status" value="1"/>
</dbReference>
<protein>
    <submittedName>
        <fullName evidence="3">MBL fold metallo-hydrolase</fullName>
        <ecNumber evidence="3">3.-.-.-</ecNumber>
    </submittedName>
</protein>
<dbReference type="SMART" id="SM00849">
    <property type="entry name" value="Lactamase_B"/>
    <property type="match status" value="1"/>
</dbReference>
<name>A0ABW5VFV8_9FLAO</name>
<dbReference type="InterPro" id="IPR001279">
    <property type="entry name" value="Metallo-B-lactamas"/>
</dbReference>
<evidence type="ECO:0000313" key="3">
    <source>
        <dbReference type="EMBL" id="MFD2789876.1"/>
    </source>
</evidence>
<dbReference type="Gene3D" id="3.60.15.10">
    <property type="entry name" value="Ribonuclease Z/Hydroxyacylglutathione hydrolase-like"/>
    <property type="match status" value="1"/>
</dbReference>
<evidence type="ECO:0000313" key="4">
    <source>
        <dbReference type="Proteomes" id="UP001597532"/>
    </source>
</evidence>
<comment type="caution">
    <text evidence="3">The sequence shown here is derived from an EMBL/GenBank/DDBJ whole genome shotgun (WGS) entry which is preliminary data.</text>
</comment>
<evidence type="ECO:0000259" key="2">
    <source>
        <dbReference type="SMART" id="SM00849"/>
    </source>
</evidence>
<dbReference type="InterPro" id="IPR036866">
    <property type="entry name" value="RibonucZ/Hydroxyglut_hydro"/>
</dbReference>
<dbReference type="EMBL" id="JBHUOK010000029">
    <property type="protein sequence ID" value="MFD2789876.1"/>
    <property type="molecule type" value="Genomic_DNA"/>
</dbReference>
<dbReference type="CDD" id="cd06262">
    <property type="entry name" value="metallo-hydrolase-like_MBL-fold"/>
    <property type="match status" value="1"/>
</dbReference>
<comment type="similarity">
    <text evidence="1">Belongs to the metallo-beta-lactamase superfamily. Class-B beta-lactamase family.</text>
</comment>
<keyword evidence="3" id="KW-0378">Hydrolase</keyword>
<sequence length="237" mass="26572">MQILKNLYQTGGDLNGLTFDLQGALWNDGNSYVLKTETGSIMFDCGCGNTLDQIFANMKYWDLDPYDIKYCLLTHPHFDHAGAAHLLKERGVQLIAIKETADAVSTGDERCAGYLYHKVFKPVEVDTIVSEGDILNLLGIEIEVGHYPGHSMGCTAFSFQHENKKITVSGDIIGTLMVGDFGWDGSIDFDKKIYTESLRRFAKLNPDIMLPGHGMIYFHKPKWRAEDALNSALSQWR</sequence>